<accession>A0A2N1PNP1</accession>
<dbReference type="AlphaFoldDB" id="A0A2N1PNP1"/>
<dbReference type="InterPro" id="IPR000086">
    <property type="entry name" value="NUDIX_hydrolase_dom"/>
</dbReference>
<dbReference type="EMBL" id="PGXC01000009">
    <property type="protein sequence ID" value="PKK89965.1"/>
    <property type="molecule type" value="Genomic_DNA"/>
</dbReference>
<dbReference type="PROSITE" id="PS00893">
    <property type="entry name" value="NUDIX_BOX"/>
    <property type="match status" value="1"/>
</dbReference>
<dbReference type="Pfam" id="PF00293">
    <property type="entry name" value="NUDIX"/>
    <property type="match status" value="1"/>
</dbReference>
<comment type="caution">
    <text evidence="3">The sequence shown here is derived from an EMBL/GenBank/DDBJ whole genome shotgun (WGS) entry which is preliminary data.</text>
</comment>
<dbReference type="PANTHER" id="PTHR43222:SF2">
    <property type="entry name" value="NUDIX HYDROLASE 23, CHLOROPLASTIC"/>
    <property type="match status" value="1"/>
</dbReference>
<dbReference type="InterPro" id="IPR015797">
    <property type="entry name" value="NUDIX_hydrolase-like_dom_sf"/>
</dbReference>
<feature type="domain" description="Nudix hydrolase" evidence="2">
    <location>
        <begin position="9"/>
        <end position="134"/>
    </location>
</feature>
<organism evidence="3 4">
    <name type="scientific">Candidatus Wallbacteria bacterium HGW-Wallbacteria-1</name>
    <dbReference type="NCBI Taxonomy" id="2013854"/>
    <lineage>
        <taxon>Bacteria</taxon>
        <taxon>Candidatus Walliibacteriota</taxon>
    </lineage>
</organism>
<gene>
    <name evidence="3" type="ORF">CVV64_11575</name>
</gene>
<evidence type="ECO:0000313" key="3">
    <source>
        <dbReference type="EMBL" id="PKK89965.1"/>
    </source>
</evidence>
<dbReference type="Proteomes" id="UP000233256">
    <property type="component" value="Unassembled WGS sequence"/>
</dbReference>
<proteinExistence type="predicted"/>
<evidence type="ECO:0000256" key="1">
    <source>
        <dbReference type="ARBA" id="ARBA00022801"/>
    </source>
</evidence>
<dbReference type="GO" id="GO:0016787">
    <property type="term" value="F:hydrolase activity"/>
    <property type="evidence" value="ECO:0007669"/>
    <property type="project" value="UniProtKB-KW"/>
</dbReference>
<reference evidence="3 4" key="1">
    <citation type="journal article" date="2017" name="ISME J.">
        <title>Potential for microbial H2 and metal transformations associated with novel bacteria and archaea in deep terrestrial subsurface sediments.</title>
        <authorList>
            <person name="Hernsdorf A.W."/>
            <person name="Amano Y."/>
            <person name="Miyakawa K."/>
            <person name="Ise K."/>
            <person name="Suzuki Y."/>
            <person name="Anantharaman K."/>
            <person name="Probst A."/>
            <person name="Burstein D."/>
            <person name="Thomas B.C."/>
            <person name="Banfield J.F."/>
        </authorList>
    </citation>
    <scope>NUCLEOTIDE SEQUENCE [LARGE SCALE GENOMIC DNA]</scope>
    <source>
        <strain evidence="3">HGW-Wallbacteria-1</strain>
    </source>
</reference>
<name>A0A2N1PNP1_9BACT</name>
<dbReference type="PROSITE" id="PS51462">
    <property type="entry name" value="NUDIX"/>
    <property type="match status" value="1"/>
</dbReference>
<dbReference type="SUPFAM" id="SSF55811">
    <property type="entry name" value="Nudix"/>
    <property type="match status" value="1"/>
</dbReference>
<dbReference type="InterPro" id="IPR020084">
    <property type="entry name" value="NUDIX_hydrolase_CS"/>
</dbReference>
<protein>
    <submittedName>
        <fullName evidence="3">NUDIX hydrolase</fullName>
    </submittedName>
</protein>
<keyword evidence="1 3" id="KW-0378">Hydrolase</keyword>
<dbReference type="CDD" id="cd18886">
    <property type="entry name" value="NUDIX_MutT_Nudt1"/>
    <property type="match status" value="1"/>
</dbReference>
<dbReference type="PANTHER" id="PTHR43222">
    <property type="entry name" value="NUDIX HYDROLASE 23"/>
    <property type="match status" value="1"/>
</dbReference>
<evidence type="ECO:0000259" key="2">
    <source>
        <dbReference type="PROSITE" id="PS51462"/>
    </source>
</evidence>
<evidence type="ECO:0000313" key="4">
    <source>
        <dbReference type="Proteomes" id="UP000233256"/>
    </source>
</evidence>
<sequence length="166" mass="18943">MAMFVPHGHKQPAVISILRHANRFLLLKRNREPNFGCYTPVGGKLDPFETPSDAAIRETFEETGITISKPRYCGTLVDTSPTHYNWICFVYMADIDDISPPACDEGSLEWIEISEISTVSKPSTDEYLYDYVLRNEHFMLSAQYDETMNMILMKEEISGKTLYSAD</sequence>
<dbReference type="Gene3D" id="3.90.79.10">
    <property type="entry name" value="Nucleoside Triphosphate Pyrophosphohydrolase"/>
    <property type="match status" value="1"/>
</dbReference>